<evidence type="ECO:0008006" key="5">
    <source>
        <dbReference type="Google" id="ProtNLM"/>
    </source>
</evidence>
<keyword evidence="4" id="KW-1185">Reference proteome</keyword>
<dbReference type="RefSeq" id="WP_345882536.1">
    <property type="nucleotide sequence ID" value="NZ_JBDFRB010000001.1"/>
</dbReference>
<comment type="caution">
    <text evidence="3">The sequence shown here is derived from an EMBL/GenBank/DDBJ whole genome shotgun (WGS) entry which is preliminary data.</text>
</comment>
<gene>
    <name evidence="3" type="ORF">ABCQ75_01020</name>
</gene>
<evidence type="ECO:0000256" key="1">
    <source>
        <dbReference type="SAM" id="MobiDB-lite"/>
    </source>
</evidence>
<name>A0ABU9WW62_9MICC</name>
<feature type="region of interest" description="Disordered" evidence="1">
    <location>
        <begin position="1"/>
        <end position="43"/>
    </location>
</feature>
<keyword evidence="2" id="KW-1133">Transmembrane helix</keyword>
<reference evidence="3 4" key="1">
    <citation type="submission" date="2024-05" db="EMBL/GenBank/DDBJ databases">
        <title>Sinomonas sp. nov., isolated from a waste landfill.</title>
        <authorList>
            <person name="Zhao Y."/>
        </authorList>
    </citation>
    <scope>NUCLEOTIDE SEQUENCE [LARGE SCALE GENOMIC DNA]</scope>
    <source>
        <strain evidence="3 4">CCTCC AB2014300</strain>
    </source>
</reference>
<accession>A0ABU9WW62</accession>
<feature type="transmembrane region" description="Helical" evidence="2">
    <location>
        <begin position="49"/>
        <end position="76"/>
    </location>
</feature>
<dbReference type="Proteomes" id="UP001422074">
    <property type="component" value="Unassembled WGS sequence"/>
</dbReference>
<sequence>MTFPRLPDQRPRGHAGPPGQPWQAGQAQQAGQPWAPAPDGQPASTGRRWLWVGLGAGMAALAGAAVAAIVLAGSVFSPDAAVRRASEQMSADLASGSTASAYAQFTPALRDHLSESALTSALTELGVGGLCRADFPHAESLSRAGQRPSGEARGYLVCGSRSFDVAFRWEGDPLRLDALRILPR</sequence>
<organism evidence="3 4">
    <name type="scientific">Sinomonas halotolerans</name>
    <dbReference type="NCBI Taxonomy" id="1644133"/>
    <lineage>
        <taxon>Bacteria</taxon>
        <taxon>Bacillati</taxon>
        <taxon>Actinomycetota</taxon>
        <taxon>Actinomycetes</taxon>
        <taxon>Micrococcales</taxon>
        <taxon>Micrococcaceae</taxon>
        <taxon>Sinomonas</taxon>
    </lineage>
</organism>
<protein>
    <recommendedName>
        <fullName evidence="5">DUF3887 domain-containing protein</fullName>
    </recommendedName>
</protein>
<proteinExistence type="predicted"/>
<dbReference type="EMBL" id="JBDFRB010000001">
    <property type="protein sequence ID" value="MEN2743117.1"/>
    <property type="molecule type" value="Genomic_DNA"/>
</dbReference>
<keyword evidence="2" id="KW-0812">Transmembrane</keyword>
<evidence type="ECO:0000313" key="4">
    <source>
        <dbReference type="Proteomes" id="UP001422074"/>
    </source>
</evidence>
<evidence type="ECO:0000256" key="2">
    <source>
        <dbReference type="SAM" id="Phobius"/>
    </source>
</evidence>
<keyword evidence="2" id="KW-0472">Membrane</keyword>
<evidence type="ECO:0000313" key="3">
    <source>
        <dbReference type="EMBL" id="MEN2743117.1"/>
    </source>
</evidence>
<feature type="compositionally biased region" description="Low complexity" evidence="1">
    <location>
        <begin position="15"/>
        <end position="43"/>
    </location>
</feature>